<comment type="caution">
    <text evidence="1">The sequence shown here is derived from an EMBL/GenBank/DDBJ whole genome shotgun (WGS) entry which is preliminary data.</text>
</comment>
<proteinExistence type="predicted"/>
<evidence type="ECO:0000313" key="1">
    <source>
        <dbReference type="EMBL" id="HHM43778.1"/>
    </source>
</evidence>
<reference evidence="1" key="1">
    <citation type="journal article" date="2020" name="mSystems">
        <title>Genome- and Community-Level Interaction Insights into Carbon Utilization and Element Cycling Functions of Hydrothermarchaeota in Hydrothermal Sediment.</title>
        <authorList>
            <person name="Zhou Z."/>
            <person name="Liu Y."/>
            <person name="Xu W."/>
            <person name="Pan J."/>
            <person name="Luo Z.H."/>
            <person name="Li M."/>
        </authorList>
    </citation>
    <scope>NUCLEOTIDE SEQUENCE [LARGE SCALE GENOMIC DNA]</scope>
    <source>
        <strain evidence="1">SpSt-1074</strain>
    </source>
</reference>
<dbReference type="InterPro" id="IPR042099">
    <property type="entry name" value="ANL_N_sf"/>
</dbReference>
<organism evidence="1">
    <name type="scientific">Caldiarchaeum subterraneum</name>
    <dbReference type="NCBI Taxonomy" id="311458"/>
    <lineage>
        <taxon>Archaea</taxon>
        <taxon>Nitrososphaerota</taxon>
        <taxon>Candidatus Caldarchaeales</taxon>
        <taxon>Candidatus Caldarchaeaceae</taxon>
        <taxon>Candidatus Caldarchaeum</taxon>
    </lineage>
</organism>
<protein>
    <submittedName>
        <fullName evidence="1">Uncharacterized protein</fullName>
    </submittedName>
</protein>
<sequence length="62" mass="7710">MLRTLLYWSSLMRSQWHSREKLEQLQSEKFRRLVWKAYNESPFHRRLYSHEMVEKVNAEGLV</sequence>
<accession>A0A7J3VRL7</accession>
<dbReference type="Gene3D" id="3.40.50.12780">
    <property type="entry name" value="N-terminal domain of ligase-like"/>
    <property type="match status" value="1"/>
</dbReference>
<name>A0A7J3VRL7_CALS0</name>
<gene>
    <name evidence="1" type="ORF">ENM31_00575</name>
</gene>
<dbReference type="AlphaFoldDB" id="A0A7J3VRL7"/>
<dbReference type="EMBL" id="DRXH01000023">
    <property type="protein sequence ID" value="HHM43778.1"/>
    <property type="molecule type" value="Genomic_DNA"/>
</dbReference>